<name>A0A1H6FEP5_9GAMM</name>
<evidence type="ECO:0000313" key="2">
    <source>
        <dbReference type="Proteomes" id="UP000236724"/>
    </source>
</evidence>
<organism evidence="1 2">
    <name type="scientific">Candidatus Venteria ishoeyi</name>
    <dbReference type="NCBI Taxonomy" id="1899563"/>
    <lineage>
        <taxon>Bacteria</taxon>
        <taxon>Pseudomonadati</taxon>
        <taxon>Pseudomonadota</taxon>
        <taxon>Gammaproteobacteria</taxon>
        <taxon>Thiotrichales</taxon>
        <taxon>Thiotrichaceae</taxon>
        <taxon>Venteria</taxon>
    </lineage>
</organism>
<dbReference type="SUPFAM" id="SSF53300">
    <property type="entry name" value="vWA-like"/>
    <property type="match status" value="1"/>
</dbReference>
<proteinExistence type="predicted"/>
<dbReference type="EMBL" id="FMSV02000550">
    <property type="protein sequence ID" value="SEH08487.1"/>
    <property type="molecule type" value="Genomic_DNA"/>
</dbReference>
<dbReference type="OrthoDB" id="8212363at2"/>
<keyword evidence="2" id="KW-1185">Reference proteome</keyword>
<dbReference type="AlphaFoldDB" id="A0A1H6FEP5"/>
<sequence>MPRFDNMQTIQLPGAGHFQFSAARPDTLGATEYTLVTIVVDISSSVFDFRQPLLKTIKSIIGACQKSPRADNLMVRLLLFNEQRQEVHGFVPLNQIDSAQYKTLKCNGITALYDAVYDAVGATNAYAKNLFMQDFDVNAAIYILTDGMDNSSGLHPKDIADQVAVALKQEYLESLITVLVGVDTQHAGVSGYLQLFKDEAKLGQFVDVADADADNLAKLGNFVSQSISLQSQTLGTGNAAQSLRF</sequence>
<dbReference type="Gene3D" id="3.40.50.410">
    <property type="entry name" value="von Willebrand factor, type A domain"/>
    <property type="match status" value="1"/>
</dbReference>
<protein>
    <submittedName>
        <fullName evidence="1">Uncharacterized protein</fullName>
    </submittedName>
</protein>
<gene>
    <name evidence="1" type="ORF">MBHS_04379</name>
</gene>
<dbReference type="Proteomes" id="UP000236724">
    <property type="component" value="Unassembled WGS sequence"/>
</dbReference>
<accession>A0A1H6FEP5</accession>
<reference evidence="1 2" key="1">
    <citation type="submission" date="2016-10" db="EMBL/GenBank/DDBJ databases">
        <authorList>
            <person name="de Groot N.N."/>
        </authorList>
    </citation>
    <scope>NUCLEOTIDE SEQUENCE [LARGE SCALE GENOMIC DNA]</scope>
    <source>
        <strain evidence="1">MBHS1</strain>
    </source>
</reference>
<dbReference type="InterPro" id="IPR036465">
    <property type="entry name" value="vWFA_dom_sf"/>
</dbReference>
<evidence type="ECO:0000313" key="1">
    <source>
        <dbReference type="EMBL" id="SEH08487.1"/>
    </source>
</evidence>
<dbReference type="RefSeq" id="WP_103922030.1">
    <property type="nucleotide sequence ID" value="NZ_FMSV02000550.1"/>
</dbReference>